<dbReference type="Gene3D" id="3.40.50.10400">
    <property type="entry name" value="Hypothetical protein PA1492"/>
    <property type="match status" value="1"/>
</dbReference>
<dbReference type="Proteomes" id="UP001652431">
    <property type="component" value="Unassembled WGS sequence"/>
</dbReference>
<evidence type="ECO:0000259" key="1">
    <source>
        <dbReference type="Pfam" id="PF24963"/>
    </source>
</evidence>
<dbReference type="InterPro" id="IPR056670">
    <property type="entry name" value="DUF7768"/>
</dbReference>
<feature type="domain" description="DUF7768" evidence="1">
    <location>
        <begin position="15"/>
        <end position="120"/>
    </location>
</feature>
<dbReference type="RefSeq" id="WP_158370176.1">
    <property type="nucleotide sequence ID" value="NZ_JAOQJU010000010.1"/>
</dbReference>
<evidence type="ECO:0000313" key="3">
    <source>
        <dbReference type="Proteomes" id="UP001652431"/>
    </source>
</evidence>
<proteinExistence type="predicted"/>
<organism evidence="2 3">
    <name type="scientific">Dorea acetigenes</name>
    <dbReference type="NCBI Taxonomy" id="2981787"/>
    <lineage>
        <taxon>Bacteria</taxon>
        <taxon>Bacillati</taxon>
        <taxon>Bacillota</taxon>
        <taxon>Clostridia</taxon>
        <taxon>Lachnospirales</taxon>
        <taxon>Lachnospiraceae</taxon>
        <taxon>Dorea</taxon>
    </lineage>
</organism>
<dbReference type="EMBL" id="JAOQJU010000010">
    <property type="protein sequence ID" value="MCU6686820.1"/>
    <property type="molecule type" value="Genomic_DNA"/>
</dbReference>
<dbReference type="Pfam" id="PF24963">
    <property type="entry name" value="DUF7768"/>
    <property type="match status" value="1"/>
</dbReference>
<reference evidence="2 3" key="1">
    <citation type="journal article" date="2021" name="ISME Commun">
        <title>Automated analysis of genomic sequences facilitates high-throughput and comprehensive description of bacteria.</title>
        <authorList>
            <person name="Hitch T.C.A."/>
        </authorList>
    </citation>
    <scope>NUCLEOTIDE SEQUENCE [LARGE SCALE GENOMIC DNA]</scope>
    <source>
        <strain evidence="2 3">Sanger_03</strain>
    </source>
</reference>
<name>A0ABT2RN53_9FIRM</name>
<sequence length="193" mass="21122">MNKNKCEACKERKERIYICSPLRPKAQEPERAEIELKDNLERAKAACRLVAKLGAVPLCSHLFCTQFLDDAVADERKIGRRIGLELLKDADELWCFSEYISEGMMEEIALASKLGIPVRTIGESAGLLGKASGKKCCDRQEPCGAEGTEDADIEIGIPLCGVQDAMEAVKKLLEVIFGDGMTGTDKKGENGNE</sequence>
<comment type="caution">
    <text evidence="2">The sequence shown here is derived from an EMBL/GenBank/DDBJ whole genome shotgun (WGS) entry which is preliminary data.</text>
</comment>
<accession>A0ABT2RN53</accession>
<gene>
    <name evidence="2" type="ORF">OCV99_09740</name>
</gene>
<evidence type="ECO:0000313" key="2">
    <source>
        <dbReference type="EMBL" id="MCU6686820.1"/>
    </source>
</evidence>
<keyword evidence="3" id="KW-1185">Reference proteome</keyword>
<protein>
    <recommendedName>
        <fullName evidence="1">DUF7768 domain-containing protein</fullName>
    </recommendedName>
</protein>